<keyword evidence="1" id="KW-0472">Membrane</keyword>
<evidence type="ECO:0000256" key="1">
    <source>
        <dbReference type="SAM" id="Phobius"/>
    </source>
</evidence>
<organism evidence="2 3">
    <name type="scientific">Streptomyces antimycoticus</name>
    <dbReference type="NCBI Taxonomy" id="68175"/>
    <lineage>
        <taxon>Bacteria</taxon>
        <taxon>Bacillati</taxon>
        <taxon>Actinomycetota</taxon>
        <taxon>Actinomycetes</taxon>
        <taxon>Kitasatosporales</taxon>
        <taxon>Streptomycetaceae</taxon>
        <taxon>Streptomyces</taxon>
        <taxon>Streptomyces violaceusniger group</taxon>
    </lineage>
</organism>
<protein>
    <submittedName>
        <fullName evidence="2">Uncharacterized protein</fullName>
    </submittedName>
</protein>
<feature type="transmembrane region" description="Helical" evidence="1">
    <location>
        <begin position="29"/>
        <end position="54"/>
    </location>
</feature>
<proteinExistence type="predicted"/>
<keyword evidence="1" id="KW-1133">Transmembrane helix</keyword>
<evidence type="ECO:0000313" key="3">
    <source>
        <dbReference type="Proteomes" id="UP000463951"/>
    </source>
</evidence>
<reference evidence="2 3" key="1">
    <citation type="journal article" date="2020" name="Int. J. Syst. Evol. Microbiol.">
        <title>Reclassification of Streptomyces castelarensis and Streptomyces sporoclivatus as later heterotypic synonyms of Streptomyces antimycoticus.</title>
        <authorList>
            <person name="Komaki H."/>
            <person name="Tamura T."/>
        </authorList>
    </citation>
    <scope>NUCLEOTIDE SEQUENCE [LARGE SCALE GENOMIC DNA]</scope>
    <source>
        <strain evidence="2 3">NBRC 100767</strain>
    </source>
</reference>
<dbReference type="EMBL" id="AP019620">
    <property type="protein sequence ID" value="BBJ39317.1"/>
    <property type="molecule type" value="Genomic_DNA"/>
</dbReference>
<accession>A0A499UZH6</accession>
<evidence type="ECO:0000313" key="2">
    <source>
        <dbReference type="EMBL" id="BBJ39317.1"/>
    </source>
</evidence>
<keyword evidence="1" id="KW-0812">Transmembrane</keyword>
<sequence>MTAERPHAEEPRLAIRGPSRRLPLRGRTLRSLVTALVFPVAGLLALTTGGHLLLPFDGVTTLEGKIASKSEFFEDEKVQRLLMKHGIRVHITRMGSRFRGRRSVSCARRTGCATTPATRARSRRAAWARCATGTPGPVN</sequence>
<gene>
    <name evidence="2" type="ORF">SSPO_020350</name>
</gene>
<dbReference type="Proteomes" id="UP000463951">
    <property type="component" value="Chromosome"/>
</dbReference>
<name>A0A499UZH6_9ACTN</name>
<dbReference type="AlphaFoldDB" id="A0A499UZH6"/>